<name>A0A6A6U3F2_9PEZI</name>
<protein>
    <submittedName>
        <fullName evidence="2">Uncharacterized protein</fullName>
    </submittedName>
</protein>
<gene>
    <name evidence="2" type="ORF">BT63DRAFT_427986</name>
</gene>
<dbReference type="Proteomes" id="UP000799302">
    <property type="component" value="Unassembled WGS sequence"/>
</dbReference>
<proteinExistence type="predicted"/>
<feature type="region of interest" description="Disordered" evidence="1">
    <location>
        <begin position="20"/>
        <end position="48"/>
    </location>
</feature>
<dbReference type="EMBL" id="MU004239">
    <property type="protein sequence ID" value="KAF2666206.1"/>
    <property type="molecule type" value="Genomic_DNA"/>
</dbReference>
<evidence type="ECO:0000313" key="3">
    <source>
        <dbReference type="Proteomes" id="UP000799302"/>
    </source>
</evidence>
<evidence type="ECO:0000313" key="2">
    <source>
        <dbReference type="EMBL" id="KAF2666206.1"/>
    </source>
</evidence>
<organism evidence="2 3">
    <name type="scientific">Microthyrium microscopicum</name>
    <dbReference type="NCBI Taxonomy" id="703497"/>
    <lineage>
        <taxon>Eukaryota</taxon>
        <taxon>Fungi</taxon>
        <taxon>Dikarya</taxon>
        <taxon>Ascomycota</taxon>
        <taxon>Pezizomycotina</taxon>
        <taxon>Dothideomycetes</taxon>
        <taxon>Dothideomycetes incertae sedis</taxon>
        <taxon>Microthyriales</taxon>
        <taxon>Microthyriaceae</taxon>
        <taxon>Microthyrium</taxon>
    </lineage>
</organism>
<sequence length="64" mass="7234">MPTFSIGLRSILSRCQQYPYPPTHRPGTQHPAPTIPLSPKPNDCLYAPQYPAADQFQPHHTIRP</sequence>
<keyword evidence="3" id="KW-1185">Reference proteome</keyword>
<dbReference type="AlphaFoldDB" id="A0A6A6U3F2"/>
<reference evidence="2" key="1">
    <citation type="journal article" date="2020" name="Stud. Mycol.">
        <title>101 Dothideomycetes genomes: a test case for predicting lifestyles and emergence of pathogens.</title>
        <authorList>
            <person name="Haridas S."/>
            <person name="Albert R."/>
            <person name="Binder M."/>
            <person name="Bloem J."/>
            <person name="Labutti K."/>
            <person name="Salamov A."/>
            <person name="Andreopoulos B."/>
            <person name="Baker S."/>
            <person name="Barry K."/>
            <person name="Bills G."/>
            <person name="Bluhm B."/>
            <person name="Cannon C."/>
            <person name="Castanera R."/>
            <person name="Culley D."/>
            <person name="Daum C."/>
            <person name="Ezra D."/>
            <person name="Gonzalez J."/>
            <person name="Henrissat B."/>
            <person name="Kuo A."/>
            <person name="Liang C."/>
            <person name="Lipzen A."/>
            <person name="Lutzoni F."/>
            <person name="Magnuson J."/>
            <person name="Mondo S."/>
            <person name="Nolan M."/>
            <person name="Ohm R."/>
            <person name="Pangilinan J."/>
            <person name="Park H.-J."/>
            <person name="Ramirez L."/>
            <person name="Alfaro M."/>
            <person name="Sun H."/>
            <person name="Tritt A."/>
            <person name="Yoshinaga Y."/>
            <person name="Zwiers L.-H."/>
            <person name="Turgeon B."/>
            <person name="Goodwin S."/>
            <person name="Spatafora J."/>
            <person name="Crous P."/>
            <person name="Grigoriev I."/>
        </authorList>
    </citation>
    <scope>NUCLEOTIDE SEQUENCE</scope>
    <source>
        <strain evidence="2">CBS 115976</strain>
    </source>
</reference>
<evidence type="ECO:0000256" key="1">
    <source>
        <dbReference type="SAM" id="MobiDB-lite"/>
    </source>
</evidence>
<accession>A0A6A6U3F2</accession>